<dbReference type="EMBL" id="JAPDRQ010000061">
    <property type="protein sequence ID" value="KAJ9657670.1"/>
    <property type="molecule type" value="Genomic_DNA"/>
</dbReference>
<name>A0ACC3A9D7_9EURO</name>
<keyword evidence="2" id="KW-1185">Reference proteome</keyword>
<comment type="caution">
    <text evidence="1">The sequence shown here is derived from an EMBL/GenBank/DDBJ whole genome shotgun (WGS) entry which is preliminary data.</text>
</comment>
<gene>
    <name evidence="1" type="ORF">H2198_004198</name>
</gene>
<reference evidence="1" key="1">
    <citation type="submission" date="2022-10" db="EMBL/GenBank/DDBJ databases">
        <title>Culturing micro-colonial fungi from biological soil crusts in the Mojave desert and describing Neophaeococcomyces mojavensis, and introducing the new genera and species Taxawa tesnikishii.</title>
        <authorList>
            <person name="Kurbessoian T."/>
            <person name="Stajich J.E."/>
        </authorList>
    </citation>
    <scope>NUCLEOTIDE SEQUENCE</scope>
    <source>
        <strain evidence="1">JES_112</strain>
    </source>
</reference>
<accession>A0ACC3A9D7</accession>
<evidence type="ECO:0000313" key="2">
    <source>
        <dbReference type="Proteomes" id="UP001172386"/>
    </source>
</evidence>
<evidence type="ECO:0000313" key="1">
    <source>
        <dbReference type="EMBL" id="KAJ9657670.1"/>
    </source>
</evidence>
<proteinExistence type="predicted"/>
<dbReference type="Proteomes" id="UP001172386">
    <property type="component" value="Unassembled WGS sequence"/>
</dbReference>
<sequence>MPDLQRNDVFVRFKPYDPRRPRRAPNITNEQWDFYKPLIIDLHNAGITRTQMLKLLRTEHDFRPSNAQLISRLGIWGLTLHNRFQHQRHSQLDYQEVTVGTEMSSVDANNPQELAPQNIESSTDPLNPNFDNSSPYFVGQSQQNVETMIESGYTDGQAATWIEDLFQDLHIETLTAKQTCFSDLVGIPNSVCEGYDPLVVEFIDTIYSQPERFLQGRPSTSLMRGMVNHFGFNELEAFQQRLEEINAKSPNHSESIACYHALAKIVCAPVGELLDILEKANEGFLTIEPSNFFESFSFLADVLSRIGFRVWSRKLYRYLLYCLLATPYLCQSIHVDVVQSYLLLLSTPSALDQAAAKFGSKGTFVVPPKDHGGRLTSTWEDRHEICMGDLSSSIQQRLNHFHNCHLFNYFVVRIRIFLVFVIDSRGHEISKILARDQAYKAYLELLSLMLMYWDICKNVVTGNSPPVCIICANSCWEQGCRSLIVYLATDALVDVFSKRPWVDRSKHLADGQERRLRLKEKLQDHIWKSSEQSDWACFLDGQTSPLNNTLFSEVDDDDGDLLGFGISLVDLFTVYAGLPLISQRFVGGHATVSVYGRWERLSDADFRTKNLAIEVLHLLPPRLTVCDILLANARLRRLRKSAHLQPDKIMSSSYRDIELAFRYGPEESYDGNITIDACVKTIAHLRRFRNVNLTHFFGIRHGVVRRDIQR</sequence>
<protein>
    <submittedName>
        <fullName evidence="1">Uncharacterized protein</fullName>
    </submittedName>
</protein>
<organism evidence="1 2">
    <name type="scientific">Neophaeococcomyces mojaviensis</name>
    <dbReference type="NCBI Taxonomy" id="3383035"/>
    <lineage>
        <taxon>Eukaryota</taxon>
        <taxon>Fungi</taxon>
        <taxon>Dikarya</taxon>
        <taxon>Ascomycota</taxon>
        <taxon>Pezizomycotina</taxon>
        <taxon>Eurotiomycetes</taxon>
        <taxon>Chaetothyriomycetidae</taxon>
        <taxon>Chaetothyriales</taxon>
        <taxon>Chaetothyriales incertae sedis</taxon>
        <taxon>Neophaeococcomyces</taxon>
    </lineage>
</organism>